<dbReference type="Proteomes" id="UP000183469">
    <property type="component" value="Unassembled WGS sequence"/>
</dbReference>
<feature type="domain" description="SIS" evidence="1">
    <location>
        <begin position="34"/>
        <end position="217"/>
    </location>
</feature>
<proteinExistence type="predicted"/>
<dbReference type="GO" id="GO:0097367">
    <property type="term" value="F:carbohydrate derivative binding"/>
    <property type="evidence" value="ECO:0007669"/>
    <property type="project" value="InterPro"/>
</dbReference>
<sequence>MVKESTLKCVEDLIARYPQMAECRADLQAAVEAICESYRGGHKLIACGNGGSASDSEHIVGELMKGFLLKREIKGELAEKIRANCGEDAQYLIDNLQGALPALSMVNQVALNTAFANDQAPDLSFAQQLLGMGDEGDVLLAISTSGNSTNVIYALEMAKVKGVKSIGLLGHSGGKIKARGLADINICVPEDETFKIQELHLPVYHMLCIAVENEFFGDC</sequence>
<dbReference type="InterPro" id="IPR050099">
    <property type="entry name" value="SIS_GmhA/DiaA_subfam"/>
</dbReference>
<keyword evidence="2" id="KW-0413">Isomerase</keyword>
<accession>A0A1H3WT32</accession>
<evidence type="ECO:0000259" key="1">
    <source>
        <dbReference type="PROSITE" id="PS51464"/>
    </source>
</evidence>
<gene>
    <name evidence="2" type="ORF">SAMN05660648_01163</name>
</gene>
<dbReference type="Gene3D" id="3.40.50.10490">
    <property type="entry name" value="Glucose-6-phosphate isomerase like protein, domain 1"/>
    <property type="match status" value="1"/>
</dbReference>
<dbReference type="InterPro" id="IPR046348">
    <property type="entry name" value="SIS_dom_sf"/>
</dbReference>
<dbReference type="GO" id="GO:1901135">
    <property type="term" value="P:carbohydrate derivative metabolic process"/>
    <property type="evidence" value="ECO:0007669"/>
    <property type="project" value="InterPro"/>
</dbReference>
<dbReference type="Pfam" id="PF13580">
    <property type="entry name" value="SIS_2"/>
    <property type="match status" value="2"/>
</dbReference>
<reference evidence="2 3" key="1">
    <citation type="submission" date="2016-10" db="EMBL/GenBank/DDBJ databases">
        <authorList>
            <person name="de Groot N.N."/>
        </authorList>
    </citation>
    <scope>NUCLEOTIDE SEQUENCE [LARGE SCALE GENOMIC DNA]</scope>
    <source>
        <strain evidence="2 3">DSM 2872</strain>
    </source>
</reference>
<dbReference type="PROSITE" id="PS51464">
    <property type="entry name" value="SIS"/>
    <property type="match status" value="1"/>
</dbReference>
<evidence type="ECO:0000313" key="2">
    <source>
        <dbReference type="EMBL" id="SDZ90293.1"/>
    </source>
</evidence>
<dbReference type="EMBL" id="FNQG01000004">
    <property type="protein sequence ID" value="SDZ90293.1"/>
    <property type="molecule type" value="Genomic_DNA"/>
</dbReference>
<dbReference type="InterPro" id="IPR035461">
    <property type="entry name" value="GmhA/DiaA"/>
</dbReference>
<organism evidence="2 3">
    <name type="scientific">Selenomonas ruminantium</name>
    <dbReference type="NCBI Taxonomy" id="971"/>
    <lineage>
        <taxon>Bacteria</taxon>
        <taxon>Bacillati</taxon>
        <taxon>Bacillota</taxon>
        <taxon>Negativicutes</taxon>
        <taxon>Selenomonadales</taxon>
        <taxon>Selenomonadaceae</taxon>
        <taxon>Selenomonas</taxon>
    </lineage>
</organism>
<dbReference type="AlphaFoldDB" id="A0A1H3WT32"/>
<dbReference type="CDD" id="cd05006">
    <property type="entry name" value="SIS_GmhA"/>
    <property type="match status" value="1"/>
</dbReference>
<name>A0A1H3WT32_SELRU</name>
<dbReference type="PANTHER" id="PTHR30390">
    <property type="entry name" value="SEDOHEPTULOSE 7-PHOSPHATE ISOMERASE / DNAA INITIATOR-ASSOCIATING FACTOR FOR REPLICATION INITIATION"/>
    <property type="match status" value="1"/>
</dbReference>
<dbReference type="InterPro" id="IPR001347">
    <property type="entry name" value="SIS_dom"/>
</dbReference>
<protein>
    <submittedName>
        <fullName evidence="2">D-sedoheptulose 7-phosphate isomerase</fullName>
    </submittedName>
</protein>
<dbReference type="SUPFAM" id="SSF53697">
    <property type="entry name" value="SIS domain"/>
    <property type="match status" value="1"/>
</dbReference>
<dbReference type="OrthoDB" id="9781311at2"/>
<dbReference type="RefSeq" id="WP_026759651.1">
    <property type="nucleotide sequence ID" value="NZ_FNQG01000004.1"/>
</dbReference>
<dbReference type="GO" id="GO:0016853">
    <property type="term" value="F:isomerase activity"/>
    <property type="evidence" value="ECO:0007669"/>
    <property type="project" value="UniProtKB-KW"/>
</dbReference>
<evidence type="ECO:0000313" key="3">
    <source>
        <dbReference type="Proteomes" id="UP000183469"/>
    </source>
</evidence>